<evidence type="ECO:0000313" key="2">
    <source>
        <dbReference type="EMBL" id="GAA3835292.1"/>
    </source>
</evidence>
<protein>
    <submittedName>
        <fullName evidence="2">Uncharacterized protein</fullName>
    </submittedName>
</protein>
<evidence type="ECO:0000313" key="3">
    <source>
        <dbReference type="Proteomes" id="UP001501009"/>
    </source>
</evidence>
<dbReference type="EMBL" id="BAABDE010000031">
    <property type="protein sequence ID" value="GAA3835292.1"/>
    <property type="molecule type" value="Genomic_DNA"/>
</dbReference>
<accession>A0ABP7J6V6</accession>
<keyword evidence="3" id="KW-1185">Reference proteome</keyword>
<dbReference type="Proteomes" id="UP001501009">
    <property type="component" value="Unassembled WGS sequence"/>
</dbReference>
<gene>
    <name evidence="2" type="ORF">GCM10022403_080060</name>
</gene>
<reference evidence="3" key="1">
    <citation type="journal article" date="2019" name="Int. J. Syst. Evol. Microbiol.">
        <title>The Global Catalogue of Microorganisms (GCM) 10K type strain sequencing project: providing services to taxonomists for standard genome sequencing and annotation.</title>
        <authorList>
            <consortium name="The Broad Institute Genomics Platform"/>
            <consortium name="The Broad Institute Genome Sequencing Center for Infectious Disease"/>
            <person name="Wu L."/>
            <person name="Ma J."/>
        </authorList>
    </citation>
    <scope>NUCLEOTIDE SEQUENCE [LARGE SCALE GENOMIC DNA]</scope>
    <source>
        <strain evidence="3">JCM 17138</strain>
    </source>
</reference>
<name>A0ABP7J6V6_9ACTN</name>
<sequence length="54" mass="5517">MEASADTRSLWRRPPNASDATEAKEETGVGHLLVGGGGDKVGELGAAGGQPQQR</sequence>
<feature type="region of interest" description="Disordered" evidence="1">
    <location>
        <begin position="1"/>
        <end position="54"/>
    </location>
</feature>
<comment type="caution">
    <text evidence="2">The sequence shown here is derived from an EMBL/GenBank/DDBJ whole genome shotgun (WGS) entry which is preliminary data.</text>
</comment>
<proteinExistence type="predicted"/>
<evidence type="ECO:0000256" key="1">
    <source>
        <dbReference type="SAM" id="MobiDB-lite"/>
    </source>
</evidence>
<organism evidence="2 3">
    <name type="scientific">Streptomyces coacervatus</name>
    <dbReference type="NCBI Taxonomy" id="647381"/>
    <lineage>
        <taxon>Bacteria</taxon>
        <taxon>Bacillati</taxon>
        <taxon>Actinomycetota</taxon>
        <taxon>Actinomycetes</taxon>
        <taxon>Kitasatosporales</taxon>
        <taxon>Streptomycetaceae</taxon>
        <taxon>Streptomyces</taxon>
    </lineage>
</organism>